<dbReference type="AlphaFoldDB" id="A0A6H0WE31"/>
<feature type="transmembrane region" description="Helical" evidence="1">
    <location>
        <begin position="44"/>
        <end position="65"/>
    </location>
</feature>
<evidence type="ECO:0000313" key="4">
    <source>
        <dbReference type="Proteomes" id="UP000501914"/>
    </source>
</evidence>
<reference evidence="3 4" key="1">
    <citation type="submission" date="2020-02" db="EMBL/GenBank/DDBJ databases">
        <title>Genome sequencing, annotation and comparative genomic analysis of Bacillus tequilensis EA-CB0015, an effective biological control agent against Pseudocercospora fijiensis in banana plants.</title>
        <authorList>
            <person name="Cuellar-Gaviria T.Z."/>
            <person name="Ju K.-S."/>
            <person name="Villegas-Escobar V."/>
        </authorList>
    </citation>
    <scope>NUCLEOTIDE SEQUENCE [LARGE SCALE GENOMIC DNA]</scope>
    <source>
        <strain evidence="3 4">EA-CB0015</strain>
    </source>
</reference>
<keyword evidence="1" id="KW-1133">Transmembrane helix</keyword>
<dbReference type="Pfam" id="PF03703">
    <property type="entry name" value="bPH_2"/>
    <property type="match status" value="3"/>
</dbReference>
<dbReference type="KEGG" id="bteq:G4P54_02515"/>
<dbReference type="RefSeq" id="WP_167871687.1">
    <property type="nucleotide sequence ID" value="NZ_CP048852.1"/>
</dbReference>
<feature type="transmembrane region" description="Helical" evidence="1">
    <location>
        <begin position="12"/>
        <end position="38"/>
    </location>
</feature>
<keyword evidence="1" id="KW-0472">Membrane</keyword>
<feature type="domain" description="YdbS-like PH" evidence="2">
    <location>
        <begin position="67"/>
        <end position="145"/>
    </location>
</feature>
<protein>
    <submittedName>
        <fullName evidence="3">PH domain-containing protein</fullName>
    </submittedName>
</protein>
<dbReference type="InterPro" id="IPR014529">
    <property type="entry name" value="UCP026631"/>
</dbReference>
<organism evidence="3 4">
    <name type="scientific">Bacillus tequilensis</name>
    <dbReference type="NCBI Taxonomy" id="227866"/>
    <lineage>
        <taxon>Bacteria</taxon>
        <taxon>Bacillati</taxon>
        <taxon>Bacillota</taxon>
        <taxon>Bacilli</taxon>
        <taxon>Bacillales</taxon>
        <taxon>Bacillaceae</taxon>
        <taxon>Bacillus</taxon>
    </lineage>
</organism>
<evidence type="ECO:0000313" key="3">
    <source>
        <dbReference type="EMBL" id="QIW78791.1"/>
    </source>
</evidence>
<evidence type="ECO:0000259" key="2">
    <source>
        <dbReference type="Pfam" id="PF03703"/>
    </source>
</evidence>
<sequence length="493" mass="56479">MMSEPKRLHPAAVILNLCHTIIQTVKNIILPFFFVYIVNSNHTVRFYGAIVLGVLFIWLVAASIIKWRKFTYRIEDDEFRIEEGLFVTKKRYISIERIQTMNTSAGVVQQIFKLVKLQIETAGGGKEAEAVLSAISVEEAERIKEAVFKKKAQRHASEHDEDCSEAEQELIPAVEPQEHYRMNAKELLVAASTSGGIGVIISAVFALISQLDEVLPMDWIFDKFSFLKHASIGIYAVLIFIGLFIAWIFSIAGMMFRYANFQIIKKEQELVISRGIIEKHQVTIPLRKIQAIKIKENIIRQLFGFVTVSIVSAGGGDREKEEGALTILFPMIHKKKLPDMLRTFTPEYTLEENVRRLPRRALKRYLFRSVIFSIFLIIPLCIFFQPWGYLSIILLPVELIFGYLAYKDAAWTINGDRLQLTSRLFNRTTAIVLKKRMQVCKFSQSYFQKKGSLYTISTSVKSSSHMEELTVRDVGEEDAGFILNWYSYEKADG</sequence>
<feature type="transmembrane region" description="Helical" evidence="1">
    <location>
        <begin position="232"/>
        <end position="256"/>
    </location>
</feature>
<dbReference type="PANTHER" id="PTHR34473:SF2">
    <property type="entry name" value="UPF0699 TRANSMEMBRANE PROTEIN YDBT"/>
    <property type="match status" value="1"/>
</dbReference>
<dbReference type="EMBL" id="CP048852">
    <property type="protein sequence ID" value="QIW78791.1"/>
    <property type="molecule type" value="Genomic_DNA"/>
</dbReference>
<dbReference type="PANTHER" id="PTHR34473">
    <property type="entry name" value="UPF0699 TRANSMEMBRANE PROTEIN YDBS"/>
    <property type="match status" value="1"/>
</dbReference>
<feature type="transmembrane region" description="Helical" evidence="1">
    <location>
        <begin position="187"/>
        <end position="208"/>
    </location>
</feature>
<dbReference type="InterPro" id="IPR005182">
    <property type="entry name" value="YdbS-like_PH"/>
</dbReference>
<feature type="transmembrane region" description="Helical" evidence="1">
    <location>
        <begin position="365"/>
        <end position="383"/>
    </location>
</feature>
<gene>
    <name evidence="3" type="ORF">G4P54_02515</name>
</gene>
<evidence type="ECO:0000256" key="1">
    <source>
        <dbReference type="SAM" id="Phobius"/>
    </source>
</evidence>
<dbReference type="PIRSF" id="PIRSF026631">
    <property type="entry name" value="UCP026631"/>
    <property type="match status" value="1"/>
</dbReference>
<proteinExistence type="predicted"/>
<accession>A0A6H0WE31</accession>
<feature type="domain" description="YdbS-like PH" evidence="2">
    <location>
        <begin position="406"/>
        <end position="486"/>
    </location>
</feature>
<keyword evidence="4" id="KW-1185">Reference proteome</keyword>
<name>A0A6H0WE31_9BACI</name>
<keyword evidence="1" id="KW-0812">Transmembrane</keyword>
<dbReference type="Proteomes" id="UP000501914">
    <property type="component" value="Chromosome"/>
</dbReference>
<feature type="domain" description="YdbS-like PH" evidence="2">
    <location>
        <begin position="258"/>
        <end position="336"/>
    </location>
</feature>